<dbReference type="GO" id="GO:0008360">
    <property type="term" value="P:regulation of cell shape"/>
    <property type="evidence" value="ECO:0007669"/>
    <property type="project" value="UniProtKB-KW"/>
</dbReference>
<dbReference type="InterPro" id="IPR005311">
    <property type="entry name" value="PBP_dimer"/>
</dbReference>
<organism evidence="16 17">
    <name type="scientific">Metabacillus lacus</name>
    <dbReference type="NCBI Taxonomy" id="1983721"/>
    <lineage>
        <taxon>Bacteria</taxon>
        <taxon>Bacillati</taxon>
        <taxon>Bacillota</taxon>
        <taxon>Bacilli</taxon>
        <taxon>Bacillales</taxon>
        <taxon>Bacillaceae</taxon>
        <taxon>Metabacillus</taxon>
    </lineage>
</organism>
<dbReference type="Gene3D" id="1.10.10.1230">
    <property type="entry name" value="Penicillin-binding protein, N-terminal non-catalytic domain, head sub-domain"/>
    <property type="match status" value="1"/>
</dbReference>
<evidence type="ECO:0000256" key="12">
    <source>
        <dbReference type="ARBA" id="ARBA00023316"/>
    </source>
</evidence>
<gene>
    <name evidence="16" type="ORF">GJU40_10845</name>
</gene>
<evidence type="ECO:0000259" key="15">
    <source>
        <dbReference type="Pfam" id="PF03717"/>
    </source>
</evidence>
<evidence type="ECO:0000256" key="9">
    <source>
        <dbReference type="ARBA" id="ARBA00022984"/>
    </source>
</evidence>
<comment type="caution">
    <text evidence="16">The sequence shown here is derived from an EMBL/GenBank/DDBJ whole genome shotgun (WGS) entry which is preliminary data.</text>
</comment>
<dbReference type="SUPFAM" id="SSF56601">
    <property type="entry name" value="beta-lactamase/transpeptidase-like"/>
    <property type="match status" value="1"/>
</dbReference>
<comment type="subcellular location">
    <subcellularLocation>
        <location evidence="2">Cell membrane</location>
    </subcellularLocation>
    <subcellularLocation>
        <location evidence="1">Membrane</location>
        <topology evidence="1">Single-pass membrane protein</topology>
    </subcellularLocation>
</comment>
<dbReference type="GO" id="GO:0008658">
    <property type="term" value="F:penicillin binding"/>
    <property type="evidence" value="ECO:0007669"/>
    <property type="project" value="InterPro"/>
</dbReference>
<reference evidence="16 17" key="1">
    <citation type="submission" date="2019-11" db="EMBL/GenBank/DDBJ databases">
        <title>Bacillus lacus genome.</title>
        <authorList>
            <person name="Allen C.J."/>
            <person name="Newman J.D."/>
        </authorList>
    </citation>
    <scope>NUCLEOTIDE SEQUENCE [LARGE SCALE GENOMIC DNA]</scope>
    <source>
        <strain evidence="16 17">KCTC 33946</strain>
    </source>
</reference>
<evidence type="ECO:0000313" key="16">
    <source>
        <dbReference type="EMBL" id="MRX72644.1"/>
    </source>
</evidence>
<dbReference type="PANTHER" id="PTHR30627">
    <property type="entry name" value="PEPTIDOGLYCAN D,D-TRANSPEPTIDASE"/>
    <property type="match status" value="1"/>
</dbReference>
<dbReference type="OrthoDB" id="9770103at2"/>
<comment type="similarity">
    <text evidence="4">Belongs to the transpeptidase family.</text>
</comment>
<dbReference type="Gene3D" id="3.40.710.10">
    <property type="entry name" value="DD-peptidase/beta-lactamase superfamily"/>
    <property type="match status" value="1"/>
</dbReference>
<evidence type="ECO:0000256" key="10">
    <source>
        <dbReference type="ARBA" id="ARBA00022989"/>
    </source>
</evidence>
<sequence length="697" mass="78174">MGSNKKRKMLPGRLNILFFVIFLTFSAMVLRLGIVQIVYGEDYKREVDRKEEVAVSTSVPRGKIFDRNYETIVDNQPLNAITYTRMTGSSQEERLDTARKLAEIIEKDTSKITERDLKDYWILLNPEAAKNKITDEDRQKVADGVLAESDLYDLQLSRITESDLAAISEDEKEVLAIKREMDGGYAMTPQIIKNQDVTQEEFAIVSENLHKLPGVDVTTDWERSYTFNSTLRTLLGSISSTSEGIPREQMDKYLVRDYQRNDRVGKSYLEAQYEDVLQGEKARARSITDRSGNLLETEIVSEGKSGKDLILTIDMQLQLEAEKILEEELLAAKRKRGTELLDRAFVVVMDPRNGELLSMAGKQFVTEDGQRELRDFSLGAMTTSYTMGSAVKGATVLTGFQEGAIQPGSVLLDEPLYISGSPAKKSYQNMGRINDLTALKRSSNVYMFKTAIEMGNGVYKRNQSLPLDRDAFATMRNSFSQFGLGVETGIDLPNEARGFQGTSYTPGLLLDLSIGQYDTYTPLQLAQYISTIANGGYRMKPQIMREIREPSPADGAGPVIHSQETEILNRIDMEPKYIERVQEGLRQVMQESGGTGYGYFAGAGYSPAGKTGTAQAFYDGPVKEKFLTPTYNLTLVGYAPDHNPEVAFAVVVPWAYEKAQNSHPINHMIGKRVLDKYFELKKASEDEEAEEEEIEEI</sequence>
<dbReference type="Pfam" id="PF00905">
    <property type="entry name" value="Transpeptidase"/>
    <property type="match status" value="1"/>
</dbReference>
<accession>A0A7X2IZR4</accession>
<evidence type="ECO:0000259" key="14">
    <source>
        <dbReference type="Pfam" id="PF00905"/>
    </source>
</evidence>
<comment type="catalytic activity">
    <reaction evidence="13">
        <text>Preferential cleavage: (Ac)2-L-Lys-D-Ala-|-D-Ala. Also transpeptidation of peptidyl-alanyl moieties that are N-acyl substituents of D-alanine.</text>
        <dbReference type="EC" id="3.4.16.4"/>
    </reaction>
</comment>
<keyword evidence="7" id="KW-0812">Transmembrane</keyword>
<dbReference type="RefSeq" id="WP_154307803.1">
    <property type="nucleotide sequence ID" value="NZ_WKKI01000018.1"/>
</dbReference>
<dbReference type="SUPFAM" id="SSF56519">
    <property type="entry name" value="Penicillin binding protein dimerisation domain"/>
    <property type="match status" value="1"/>
</dbReference>
<evidence type="ECO:0000256" key="13">
    <source>
        <dbReference type="ARBA" id="ARBA00034000"/>
    </source>
</evidence>
<dbReference type="GO" id="GO:0071972">
    <property type="term" value="F:peptidoglycan L,D-transpeptidase activity"/>
    <property type="evidence" value="ECO:0007669"/>
    <property type="project" value="TreeGrafter"/>
</dbReference>
<dbReference type="InterPro" id="IPR001460">
    <property type="entry name" value="PCN-bd_Tpept"/>
</dbReference>
<evidence type="ECO:0000256" key="6">
    <source>
        <dbReference type="ARBA" id="ARBA00022475"/>
    </source>
</evidence>
<evidence type="ECO:0000256" key="7">
    <source>
        <dbReference type="ARBA" id="ARBA00022692"/>
    </source>
</evidence>
<protein>
    <recommendedName>
        <fullName evidence="5">serine-type D-Ala-D-Ala carboxypeptidase</fullName>
        <ecNumber evidence="5">3.4.16.4</ecNumber>
    </recommendedName>
</protein>
<evidence type="ECO:0000256" key="1">
    <source>
        <dbReference type="ARBA" id="ARBA00004167"/>
    </source>
</evidence>
<keyword evidence="10" id="KW-1133">Transmembrane helix</keyword>
<keyword evidence="9" id="KW-0573">Peptidoglycan synthesis</keyword>
<keyword evidence="6" id="KW-1003">Cell membrane</keyword>
<dbReference type="Pfam" id="PF03717">
    <property type="entry name" value="PBP_dimer"/>
    <property type="match status" value="1"/>
</dbReference>
<keyword evidence="11" id="KW-0472">Membrane</keyword>
<dbReference type="InterPro" id="IPR050515">
    <property type="entry name" value="Beta-lactam/transpept"/>
</dbReference>
<keyword evidence="12" id="KW-0961">Cell wall biogenesis/degradation</keyword>
<dbReference type="GO" id="GO:0009002">
    <property type="term" value="F:serine-type D-Ala-D-Ala carboxypeptidase activity"/>
    <property type="evidence" value="ECO:0007669"/>
    <property type="project" value="UniProtKB-EC"/>
</dbReference>
<dbReference type="PANTHER" id="PTHR30627:SF2">
    <property type="entry name" value="PEPTIDOGLYCAN D,D-TRANSPEPTIDASE MRDA"/>
    <property type="match status" value="1"/>
</dbReference>
<name>A0A7X2IZR4_9BACI</name>
<dbReference type="AlphaFoldDB" id="A0A7X2IZR4"/>
<feature type="domain" description="Penicillin-binding protein transpeptidase" evidence="14">
    <location>
        <begin position="345"/>
        <end position="661"/>
    </location>
</feature>
<feature type="domain" description="Penicillin-binding protein dimerisation" evidence="15">
    <location>
        <begin position="58"/>
        <end position="297"/>
    </location>
</feature>
<dbReference type="InterPro" id="IPR036138">
    <property type="entry name" value="PBP_dimer_sf"/>
</dbReference>
<evidence type="ECO:0000256" key="8">
    <source>
        <dbReference type="ARBA" id="ARBA00022960"/>
    </source>
</evidence>
<evidence type="ECO:0000313" key="17">
    <source>
        <dbReference type="Proteomes" id="UP000448867"/>
    </source>
</evidence>
<dbReference type="InterPro" id="IPR012338">
    <property type="entry name" value="Beta-lactam/transpept-like"/>
</dbReference>
<keyword evidence="17" id="KW-1185">Reference proteome</keyword>
<dbReference type="GO" id="GO:0071555">
    <property type="term" value="P:cell wall organization"/>
    <property type="evidence" value="ECO:0007669"/>
    <property type="project" value="UniProtKB-KW"/>
</dbReference>
<dbReference type="GO" id="GO:0005886">
    <property type="term" value="C:plasma membrane"/>
    <property type="evidence" value="ECO:0007669"/>
    <property type="project" value="UniProtKB-SubCell"/>
</dbReference>
<dbReference type="EMBL" id="WKKI01000018">
    <property type="protein sequence ID" value="MRX72644.1"/>
    <property type="molecule type" value="Genomic_DNA"/>
</dbReference>
<proteinExistence type="inferred from homology"/>
<comment type="pathway">
    <text evidence="3">Cell wall biogenesis; peptidoglycan biosynthesis.</text>
</comment>
<evidence type="ECO:0000256" key="3">
    <source>
        <dbReference type="ARBA" id="ARBA00004752"/>
    </source>
</evidence>
<dbReference type="EC" id="3.4.16.4" evidence="5"/>
<dbReference type="Proteomes" id="UP000448867">
    <property type="component" value="Unassembled WGS sequence"/>
</dbReference>
<dbReference type="Gene3D" id="3.90.1310.10">
    <property type="entry name" value="Penicillin-binding protein 2a (Domain 2)"/>
    <property type="match status" value="1"/>
</dbReference>
<dbReference type="GO" id="GO:0009252">
    <property type="term" value="P:peptidoglycan biosynthetic process"/>
    <property type="evidence" value="ECO:0007669"/>
    <property type="project" value="UniProtKB-UniPathway"/>
</dbReference>
<evidence type="ECO:0000256" key="4">
    <source>
        <dbReference type="ARBA" id="ARBA00007171"/>
    </source>
</evidence>
<keyword evidence="8" id="KW-0133">Cell shape</keyword>
<dbReference type="UniPathway" id="UPA00219"/>
<evidence type="ECO:0000256" key="5">
    <source>
        <dbReference type="ARBA" id="ARBA00012448"/>
    </source>
</evidence>
<evidence type="ECO:0000256" key="2">
    <source>
        <dbReference type="ARBA" id="ARBA00004236"/>
    </source>
</evidence>
<evidence type="ECO:0000256" key="11">
    <source>
        <dbReference type="ARBA" id="ARBA00023136"/>
    </source>
</evidence>